<feature type="compositionally biased region" description="Polar residues" evidence="7">
    <location>
        <begin position="1495"/>
        <end position="1522"/>
    </location>
</feature>
<evidence type="ECO:0000259" key="8">
    <source>
        <dbReference type="PROSITE" id="PS50172"/>
    </source>
</evidence>
<dbReference type="InterPro" id="IPR002035">
    <property type="entry name" value="VWF_A"/>
</dbReference>
<dbReference type="PANTHER" id="PTHR46530:SF1">
    <property type="entry name" value="PROTEIN MONO-ADP-RIBOSYLTRANSFERASE PARP4"/>
    <property type="match status" value="1"/>
</dbReference>
<dbReference type="Gene3D" id="3.40.50.410">
    <property type="entry name" value="von Willebrand factor, type A domain"/>
    <property type="match status" value="1"/>
</dbReference>
<evidence type="ECO:0000256" key="4">
    <source>
        <dbReference type="ARBA" id="ARBA00022837"/>
    </source>
</evidence>
<dbReference type="InterPro" id="IPR029047">
    <property type="entry name" value="HSP70_peptide-bd_sf"/>
</dbReference>
<dbReference type="Gene3D" id="2.60.34.10">
    <property type="entry name" value="Substrate Binding Domain Of DNAk, Chain A, domain 1"/>
    <property type="match status" value="1"/>
</dbReference>
<evidence type="ECO:0000256" key="6">
    <source>
        <dbReference type="RuleBase" id="RU362114"/>
    </source>
</evidence>
<evidence type="ECO:0000259" key="10">
    <source>
        <dbReference type="PROSITE" id="PS50234"/>
    </source>
</evidence>
<dbReference type="GO" id="GO:0005524">
    <property type="term" value="F:ATP binding"/>
    <property type="evidence" value="ECO:0007669"/>
    <property type="project" value="UniProtKB-KW"/>
</dbReference>
<dbReference type="Proteomes" id="UP000663864">
    <property type="component" value="Unassembled WGS sequence"/>
</dbReference>
<dbReference type="SUPFAM" id="SSF56399">
    <property type="entry name" value="ADP-ribosylation"/>
    <property type="match status" value="1"/>
</dbReference>
<feature type="domain" description="BRCT" evidence="8">
    <location>
        <begin position="9"/>
        <end position="87"/>
    </location>
</feature>
<comment type="similarity">
    <text evidence="1">Belongs to the heat shock protein 70 family.</text>
</comment>
<dbReference type="SUPFAM" id="SSF47473">
    <property type="entry name" value="EF-hand"/>
    <property type="match status" value="1"/>
</dbReference>
<evidence type="ECO:0000259" key="12">
    <source>
        <dbReference type="PROSITE" id="PS51468"/>
    </source>
</evidence>
<dbReference type="InterPro" id="IPR036616">
    <property type="entry name" value="Poly(ADP-ribose)pol_reg_dom_sf"/>
</dbReference>
<dbReference type="GO" id="GO:0140662">
    <property type="term" value="F:ATP-dependent protein folding chaperone"/>
    <property type="evidence" value="ECO:0007669"/>
    <property type="project" value="InterPro"/>
</dbReference>
<dbReference type="Gene3D" id="3.90.228.10">
    <property type="match status" value="1"/>
</dbReference>
<evidence type="ECO:0000259" key="9">
    <source>
        <dbReference type="PROSITE" id="PS50222"/>
    </source>
</evidence>
<evidence type="ECO:0000259" key="11">
    <source>
        <dbReference type="PROSITE" id="PS51059"/>
    </source>
</evidence>
<dbReference type="InterPro" id="IPR013694">
    <property type="entry name" value="VIT"/>
</dbReference>
<name>A0A814ULK5_9BILA</name>
<dbReference type="InterPro" id="IPR018247">
    <property type="entry name" value="EF_Hand_1_Ca_BS"/>
</dbReference>
<organism evidence="13 14">
    <name type="scientific">Rotaria sordida</name>
    <dbReference type="NCBI Taxonomy" id="392033"/>
    <lineage>
        <taxon>Eukaryota</taxon>
        <taxon>Metazoa</taxon>
        <taxon>Spiralia</taxon>
        <taxon>Gnathifera</taxon>
        <taxon>Rotifera</taxon>
        <taxon>Eurotatoria</taxon>
        <taxon>Bdelloidea</taxon>
        <taxon>Philodinida</taxon>
        <taxon>Philodinidae</taxon>
        <taxon>Rotaria</taxon>
    </lineage>
</organism>
<proteinExistence type="inferred from homology"/>
<evidence type="ECO:0000313" key="14">
    <source>
        <dbReference type="Proteomes" id="UP000663864"/>
    </source>
</evidence>
<keyword evidence="3" id="KW-0547">Nucleotide-binding</keyword>
<dbReference type="InterPro" id="IPR036465">
    <property type="entry name" value="vWFA_dom_sf"/>
</dbReference>
<dbReference type="PROSITE" id="PS50172">
    <property type="entry name" value="BRCT"/>
    <property type="match status" value="1"/>
</dbReference>
<keyword evidence="5" id="KW-0067">ATP-binding</keyword>
<evidence type="ECO:0000256" key="2">
    <source>
        <dbReference type="ARBA" id="ARBA00022737"/>
    </source>
</evidence>
<keyword evidence="6" id="KW-0808">Transferase</keyword>
<feature type="domain" description="VWFA" evidence="10">
    <location>
        <begin position="918"/>
        <end position="1108"/>
    </location>
</feature>
<reference evidence="13" key="1">
    <citation type="submission" date="2021-02" db="EMBL/GenBank/DDBJ databases">
        <authorList>
            <person name="Nowell W R."/>
        </authorList>
    </citation>
    <scope>NUCLEOTIDE SEQUENCE</scope>
</reference>
<dbReference type="Gene3D" id="1.10.238.10">
    <property type="entry name" value="EF-hand"/>
    <property type="match status" value="2"/>
</dbReference>
<dbReference type="InterPro" id="IPR058904">
    <property type="entry name" value="PARP4_MVP-ID"/>
</dbReference>
<dbReference type="Pfam" id="PF08487">
    <property type="entry name" value="VIT"/>
    <property type="match status" value="1"/>
</dbReference>
<feature type="domain" description="VIT" evidence="12">
    <location>
        <begin position="641"/>
        <end position="769"/>
    </location>
</feature>
<dbReference type="SMART" id="SM00054">
    <property type="entry name" value="EFh"/>
    <property type="match status" value="3"/>
</dbReference>
<dbReference type="GO" id="GO:0005737">
    <property type="term" value="C:cytoplasm"/>
    <property type="evidence" value="ECO:0007669"/>
    <property type="project" value="TreeGrafter"/>
</dbReference>
<dbReference type="PROSITE" id="PS00018">
    <property type="entry name" value="EF_HAND_1"/>
    <property type="match status" value="2"/>
</dbReference>
<comment type="caution">
    <text evidence="13">The sequence shown here is derived from an EMBL/GenBank/DDBJ whole genome shotgun (WGS) entry which is preliminary data.</text>
</comment>
<dbReference type="EMBL" id="CAJNOT010001289">
    <property type="protein sequence ID" value="CAF1177275.1"/>
    <property type="molecule type" value="Genomic_DNA"/>
</dbReference>
<keyword evidence="4" id="KW-0106">Calcium</keyword>
<dbReference type="Pfam" id="PF00644">
    <property type="entry name" value="PARP"/>
    <property type="match status" value="1"/>
</dbReference>
<feature type="compositionally biased region" description="Pro residues" evidence="7">
    <location>
        <begin position="1390"/>
        <end position="1401"/>
    </location>
</feature>
<dbReference type="InterPro" id="IPR012317">
    <property type="entry name" value="Poly(ADP-ribose)pol_cat_dom"/>
</dbReference>
<dbReference type="PROSITE" id="PS50234">
    <property type="entry name" value="VWFA"/>
    <property type="match status" value="1"/>
</dbReference>
<evidence type="ECO:0000256" key="3">
    <source>
        <dbReference type="ARBA" id="ARBA00022741"/>
    </source>
</evidence>
<keyword evidence="2" id="KW-0677">Repeat</keyword>
<evidence type="ECO:0000256" key="1">
    <source>
        <dbReference type="ARBA" id="ARBA00007381"/>
    </source>
</evidence>
<dbReference type="PANTHER" id="PTHR46530">
    <property type="entry name" value="PROTEIN MONO-ADP-RIBOSYLTRANSFERASE PARP4"/>
    <property type="match status" value="1"/>
</dbReference>
<dbReference type="InterPro" id="IPR002048">
    <property type="entry name" value="EF_hand_dom"/>
</dbReference>
<dbReference type="InterPro" id="IPR031273">
    <property type="entry name" value="PARP4"/>
</dbReference>
<dbReference type="Pfam" id="PF00012">
    <property type="entry name" value="HSP70"/>
    <property type="match status" value="1"/>
</dbReference>
<dbReference type="Pfam" id="PF13768">
    <property type="entry name" value="VWA_3"/>
    <property type="match status" value="1"/>
</dbReference>
<dbReference type="PROSITE" id="PS51059">
    <property type="entry name" value="PARP_CATALYTIC"/>
    <property type="match status" value="1"/>
</dbReference>
<sequence length="1974" mass="223332">MKQATTSTSLLSPFNGKTIVLELGHEIGFKAKQELINYLREQQAHISYILTASTDYVLAMNNVDSYKIRRAKQLGLPIVNVEYVYRCRCLPPGQTSIDISKFIIKSAEDQENFTKTGTISMEGISSSFKNHVRHPCSLECRVNVTKINKFDLTKIKLWNSEDVDLPGFDELAHCEIGKWAIFKETNDNSSVFFVLELQVIPEQYYDRTTSDYRLRFRYEKQTIIGDEPQHDKKISIQYAFSDDPNEQQQLFASHYYRVAKMPRITRIREMLPNKLGSKLLLRSLFTHRIDTQILDENVCQLIESIWLESIGDLNKILSLSPESITLKTIIEAEAALLELKSTNNPAAALRFYSLIPHRQEYNIDLIKNRRALTEKIDLCQMLRDMLTVNELTNWNVKAPIEAKYRALKCYIETVASSTPEFKNIANIIQSSTDSDEQIVIHNVFSVAKQTDALNFCTTLSHQRQLFHGSKYVNFLGILSRGLVMPKMVVEDLGVVRTDIGCLGYGIYFSDSASTSLKYTTTSIIRPGRRLLCICQVALGETANYYSFSPTLTKPPDGFHSTHGVKRTEDNHSMFTDNEYAIYQLDQQRLLYIVEVSWAPKDNLNIELERLPIIHHQQHALKLSEHVEVPMTIDNEIIEIAEQDYGLICPSSGKLVPLKSFHIRAQIVDVTVEVVLYQVYHNMSSKPIEAKYVFPLDENSTVCGFEAHINNRIIKGVVKEKEQAKREYREAIEKGHGAYLMHQEEAQVFSVAVGNLPANNEVIIKITYVAELEIENGDIIFRLPAKMTSWQSKKAIENKDQMILRSIGIVDEKVEFSFKASIRMPYQIAKLFSPTHRLRRKLTDCIAMIELVDNILLDQDFILSIALNSPNLPRISNETLSLDDNSGTTDTSNNHNSQACMLTFYPRFETLTNSNEQIEIIFIIDVSNSMDGSHVQQAKQLTHLFLTNLKVADENTYFNVITFGSDNDECFPISTPITKENLDKAKHFVLHSLVHRGNTDLFAVLHRYSLLPSSLSSKFGRQFILLSDGHIHDLNSILALLKYRPTMRRDRLFTCSIGNIANKHGLKQLANGANGGGLTTIFDSNYRSKWKTKGKKETVADIEKLCQKISYRAGGDAKFGMMMTIIRTYRYSLNEYDKADELEGKMRKDIMTEMISATTEERQALQQKCLANNLIITNNEFESMAKYDDLIRMLGADFKDLTTGEQMEKIRKLCSMLGEVPDFIGELFMPATANLSPIPEKQLPTTDNMKIGADQLTEEQIAEFQEAFSLFDKDDDGTITTKELGTVMRSLGQNPTEAELQDMINEVDADGNGTIDFPEFLTMMARKMKDTDSEEEIREAFRVFDKDGHGFISAAELRHVMTNLGEKLTDEEVDEIIRETHIHGESMPALPSEPPLEPPQQQPSPGAKIPMMSDGKPTSGLTLPCNQPSVQISEAAALSSCIDNLKTTSLELAAPFDSSDHVVDASVSAPLSLPEPLSPDISYRTISLSKEAAKSASRSGSNCMQSPIASKPKSSVKTPSRVLSKSGKHGSMRVLISEPQSSDDDTMDEILSMDSTYETVRCDEMSDKIHVPMKKRDQHQKEQRYDDDMREFTSESAQSKFTIDKKTRRLEISRSRMTRSSTSETSVCDLLLLDVCPLGLGIEDIHGNMHTLIRRNTVIPARTELYPIFTNAYAYQTTATIRIFKGEHNLTKYNILLGEFSLSDLTSNFAAQTLEIAIRMDIDANGILHVDAEEARSGAKASFTVGSNQQRLSKDDIERHITYVESDTNFAAKSVYDRKPNDPLYLLDGQITAVTRNFSGELITSFGQTTGAPLLIKLKNVRSSRTMIEELIKLQSEDGSFTLNKDLADILHINVDIFNGLEQYLREQGFNSLALNIQNEILRLIGTGVILLWLVLQMQDLQQNTCQFLFNIEQIKVYLCNHLPANMNEQISKAIEFYQQISQRNGIYCKQLELSDSSWDMFIQRIVIGIDHVNN</sequence>
<dbReference type="Pfam" id="PF13499">
    <property type="entry name" value="EF-hand_7"/>
    <property type="match status" value="2"/>
</dbReference>
<keyword evidence="6" id="KW-0520">NAD</keyword>
<dbReference type="PROSITE" id="PS51468">
    <property type="entry name" value="VIT"/>
    <property type="match status" value="1"/>
</dbReference>
<dbReference type="FunFam" id="1.10.238.10:FF:000527">
    <property type="entry name" value="Calmodulin-3"/>
    <property type="match status" value="1"/>
</dbReference>
<dbReference type="EC" id="2.4.2.-" evidence="6"/>
<dbReference type="SUPFAM" id="SSF47587">
    <property type="entry name" value="Domain of poly(ADP-ribose) polymerase"/>
    <property type="match status" value="1"/>
</dbReference>
<dbReference type="CDD" id="cd00051">
    <property type="entry name" value="EFh"/>
    <property type="match status" value="2"/>
</dbReference>
<feature type="domain" description="PARP catalytic" evidence="11">
    <location>
        <begin position="398"/>
        <end position="604"/>
    </location>
</feature>
<gene>
    <name evidence="13" type="ORF">ZHD862_LOCUS21555</name>
</gene>
<dbReference type="GO" id="GO:0003950">
    <property type="term" value="F:NAD+ poly-ADP-ribosyltransferase activity"/>
    <property type="evidence" value="ECO:0007669"/>
    <property type="project" value="UniProtKB-UniRule"/>
</dbReference>
<dbReference type="SMART" id="SM00327">
    <property type="entry name" value="VWA"/>
    <property type="match status" value="1"/>
</dbReference>
<dbReference type="InterPro" id="IPR013126">
    <property type="entry name" value="Hsp_70_fam"/>
</dbReference>
<dbReference type="PROSITE" id="PS50222">
    <property type="entry name" value="EF_HAND_2"/>
    <property type="match status" value="3"/>
</dbReference>
<dbReference type="SUPFAM" id="SSF52113">
    <property type="entry name" value="BRCT domain"/>
    <property type="match status" value="1"/>
</dbReference>
<dbReference type="SUPFAM" id="SSF100920">
    <property type="entry name" value="Heat shock protein 70kD (HSP70), peptide-binding domain"/>
    <property type="match status" value="1"/>
</dbReference>
<feature type="domain" description="EF-hand" evidence="9">
    <location>
        <begin position="1258"/>
        <end position="1293"/>
    </location>
</feature>
<dbReference type="Pfam" id="PF26156">
    <property type="entry name" value="PARP4_MVP-ID"/>
    <property type="match status" value="1"/>
</dbReference>
<dbReference type="SMART" id="SM00609">
    <property type="entry name" value="VIT"/>
    <property type="match status" value="1"/>
</dbReference>
<feature type="region of interest" description="Disordered" evidence="7">
    <location>
        <begin position="1384"/>
        <end position="1424"/>
    </location>
</feature>
<accession>A0A814ULK5</accession>
<dbReference type="SUPFAM" id="SSF53300">
    <property type="entry name" value="vWA-like"/>
    <property type="match status" value="1"/>
</dbReference>
<dbReference type="GO" id="GO:0005509">
    <property type="term" value="F:calcium ion binding"/>
    <property type="evidence" value="ECO:0007669"/>
    <property type="project" value="InterPro"/>
</dbReference>
<evidence type="ECO:0000313" key="13">
    <source>
        <dbReference type="EMBL" id="CAF1177275.1"/>
    </source>
</evidence>
<dbReference type="InterPro" id="IPR001357">
    <property type="entry name" value="BRCT_dom"/>
</dbReference>
<dbReference type="PRINTS" id="PR00301">
    <property type="entry name" value="HEATSHOCK70"/>
</dbReference>
<evidence type="ECO:0000256" key="5">
    <source>
        <dbReference type="ARBA" id="ARBA00022840"/>
    </source>
</evidence>
<protein>
    <recommendedName>
        <fullName evidence="6">Poly [ADP-ribose] polymerase</fullName>
        <shortName evidence="6">PARP</shortName>
        <ecNumber evidence="6">2.4.2.-</ecNumber>
    </recommendedName>
</protein>
<dbReference type="InterPro" id="IPR036420">
    <property type="entry name" value="BRCT_dom_sf"/>
</dbReference>
<feature type="domain" description="EF-hand" evidence="9">
    <location>
        <begin position="1331"/>
        <end position="1366"/>
    </location>
</feature>
<keyword evidence="6" id="KW-0328">Glycosyltransferase</keyword>
<evidence type="ECO:0000256" key="7">
    <source>
        <dbReference type="SAM" id="MobiDB-lite"/>
    </source>
</evidence>
<dbReference type="InterPro" id="IPR011992">
    <property type="entry name" value="EF-hand-dom_pair"/>
</dbReference>
<feature type="domain" description="EF-hand" evidence="9">
    <location>
        <begin position="1294"/>
        <end position="1329"/>
    </location>
</feature>
<feature type="region of interest" description="Disordered" evidence="7">
    <location>
        <begin position="1494"/>
        <end position="1546"/>
    </location>
</feature>